<feature type="compositionally biased region" description="Basic and acidic residues" evidence="1">
    <location>
        <begin position="214"/>
        <end position="224"/>
    </location>
</feature>
<feature type="compositionally biased region" description="Basic and acidic residues" evidence="1">
    <location>
        <begin position="146"/>
        <end position="157"/>
    </location>
</feature>
<comment type="caution">
    <text evidence="2">The sequence shown here is derived from an EMBL/GenBank/DDBJ whole genome shotgun (WGS) entry which is preliminary data.</text>
</comment>
<proteinExistence type="predicted"/>
<reference evidence="3 4" key="2">
    <citation type="submission" date="2024-05" db="EMBL/GenBank/DDBJ databases">
        <authorList>
            <person name="Chen Y."/>
            <person name="Shah S."/>
            <person name="Dougan E. K."/>
            <person name="Thang M."/>
            <person name="Chan C."/>
        </authorList>
    </citation>
    <scope>NUCLEOTIDE SEQUENCE [LARGE SCALE GENOMIC DNA]</scope>
</reference>
<name>A0A9P1BMW0_9DINO</name>
<reference evidence="2" key="1">
    <citation type="submission" date="2022-10" db="EMBL/GenBank/DDBJ databases">
        <authorList>
            <person name="Chen Y."/>
            <person name="Dougan E. K."/>
            <person name="Chan C."/>
            <person name="Rhodes N."/>
            <person name="Thang M."/>
        </authorList>
    </citation>
    <scope>NUCLEOTIDE SEQUENCE</scope>
</reference>
<protein>
    <submittedName>
        <fullName evidence="2">Uncharacterized protein</fullName>
    </submittedName>
</protein>
<evidence type="ECO:0000313" key="3">
    <source>
        <dbReference type="EMBL" id="CAL4763539.1"/>
    </source>
</evidence>
<evidence type="ECO:0000313" key="4">
    <source>
        <dbReference type="Proteomes" id="UP001152797"/>
    </source>
</evidence>
<feature type="compositionally biased region" description="Basic and acidic residues" evidence="1">
    <location>
        <begin position="87"/>
        <end position="101"/>
    </location>
</feature>
<feature type="compositionally biased region" description="Basic and acidic residues" evidence="1">
    <location>
        <begin position="45"/>
        <end position="65"/>
    </location>
</feature>
<dbReference type="Proteomes" id="UP001152797">
    <property type="component" value="Unassembled WGS sequence"/>
</dbReference>
<dbReference type="AlphaFoldDB" id="A0A9P1BMW0"/>
<organism evidence="2">
    <name type="scientific">Cladocopium goreaui</name>
    <dbReference type="NCBI Taxonomy" id="2562237"/>
    <lineage>
        <taxon>Eukaryota</taxon>
        <taxon>Sar</taxon>
        <taxon>Alveolata</taxon>
        <taxon>Dinophyceae</taxon>
        <taxon>Suessiales</taxon>
        <taxon>Symbiodiniaceae</taxon>
        <taxon>Cladocopium</taxon>
    </lineage>
</organism>
<evidence type="ECO:0000256" key="1">
    <source>
        <dbReference type="SAM" id="MobiDB-lite"/>
    </source>
</evidence>
<sequence length="368" mass="39495">METLPLEPTVEAAKAPCDGLTISPPELSSSDLKQLSPEKISPEATSKEEQENQKVENQHDGKVDEALSPAHSGGPKSVTEPIPEESAVSKKRVEEELHKGSGQEPPTAKKQKAAKDEKPLVENQAPDLLDMEAPIVKRKAQLGKVVDLDGPCHSKETEADEVVDDGEDVPDPGRGRGKGRGRGRARGRGRGGANKKNSKGEEAMVDLDSDDEPEAKKKDKKAGEGGEVEELPTTTSPAETEPMESKPKRKKRKAAEGSETHGKKAKGNKGNTPVAESAGSKKDKATKTKKPEADKGDADKGSDEVTTFGGRYCPKSGESRDRWLALRDVFNTEIKPRVTEIKLATAYEEFKSAAMNLQAGFPGPFGCM</sequence>
<dbReference type="EMBL" id="CAMXCT030000253">
    <property type="protein sequence ID" value="CAL4763539.1"/>
    <property type="molecule type" value="Genomic_DNA"/>
</dbReference>
<feature type="compositionally biased region" description="Basic and acidic residues" evidence="1">
    <location>
        <begin position="279"/>
        <end position="303"/>
    </location>
</feature>
<gene>
    <name evidence="2" type="ORF">C1SCF055_LOCUS4464</name>
</gene>
<feature type="compositionally biased region" description="Acidic residues" evidence="1">
    <location>
        <begin position="203"/>
        <end position="213"/>
    </location>
</feature>
<accession>A0A9P1BMW0</accession>
<evidence type="ECO:0000313" key="2">
    <source>
        <dbReference type="EMBL" id="CAI3976227.1"/>
    </source>
</evidence>
<feature type="region of interest" description="Disordered" evidence="1">
    <location>
        <begin position="1"/>
        <end position="317"/>
    </location>
</feature>
<dbReference type="EMBL" id="CAMXCT010000253">
    <property type="protein sequence ID" value="CAI3976227.1"/>
    <property type="molecule type" value="Genomic_DNA"/>
</dbReference>
<dbReference type="EMBL" id="CAMXCT020000253">
    <property type="protein sequence ID" value="CAL1129602.1"/>
    <property type="molecule type" value="Genomic_DNA"/>
</dbReference>
<keyword evidence="4" id="KW-1185">Reference proteome</keyword>
<feature type="compositionally biased region" description="Basic residues" evidence="1">
    <location>
        <begin position="175"/>
        <end position="189"/>
    </location>
</feature>
<feature type="compositionally biased region" description="Acidic residues" evidence="1">
    <location>
        <begin position="158"/>
        <end position="170"/>
    </location>
</feature>